<gene>
    <name evidence="5" type="ORF">METZ01_LOCUS485142</name>
</gene>
<dbReference type="EMBL" id="UINC01209317">
    <property type="protein sequence ID" value="SVE32288.1"/>
    <property type="molecule type" value="Genomic_DNA"/>
</dbReference>
<dbReference type="GO" id="GO:0017001">
    <property type="term" value="P:antibiotic catabolic process"/>
    <property type="evidence" value="ECO:0007669"/>
    <property type="project" value="InterPro"/>
</dbReference>
<evidence type="ECO:0000313" key="5">
    <source>
        <dbReference type="EMBL" id="SVE32288.1"/>
    </source>
</evidence>
<evidence type="ECO:0000256" key="3">
    <source>
        <dbReference type="ARBA" id="ARBA00022801"/>
    </source>
</evidence>
<keyword evidence="3" id="KW-0378">Hydrolase</keyword>
<dbReference type="PROSITE" id="PS00743">
    <property type="entry name" value="BETA_LACTAMASE_B_1"/>
    <property type="match status" value="1"/>
</dbReference>
<sequence>MKISSNPRKRLPLTTKGELSLYFVGCGSAFAKTLNQNNLIVTKGDDHLLIDCGTTCSQVLHKVGISMAQIRNYLITHSHADHIGGLEEVQLSGRYIVRRKPHMIITRTYEKILWEQSLRGGSELSENKPLSFADLWRTTRPKKLKGYPRETFEANVGSINVKMPRTLHFPDSARTWRDCAWSCAVIIDE</sequence>
<dbReference type="GO" id="GO:0042781">
    <property type="term" value="F:3'-tRNA processing endoribonuclease activity"/>
    <property type="evidence" value="ECO:0007669"/>
    <property type="project" value="TreeGrafter"/>
</dbReference>
<reference evidence="5" key="1">
    <citation type="submission" date="2018-05" db="EMBL/GenBank/DDBJ databases">
        <authorList>
            <person name="Lanie J.A."/>
            <person name="Ng W.-L."/>
            <person name="Kazmierczak K.M."/>
            <person name="Andrzejewski T.M."/>
            <person name="Davidsen T.M."/>
            <person name="Wayne K.J."/>
            <person name="Tettelin H."/>
            <person name="Glass J.I."/>
            <person name="Rusch D."/>
            <person name="Podicherti R."/>
            <person name="Tsui H.-C.T."/>
            <person name="Winkler M.E."/>
        </authorList>
    </citation>
    <scope>NUCLEOTIDE SEQUENCE</scope>
</reference>
<dbReference type="Gene3D" id="3.60.15.10">
    <property type="entry name" value="Ribonuclease Z/Hydroxyacylglutathione hydrolase-like"/>
    <property type="match status" value="1"/>
</dbReference>
<dbReference type="GO" id="GO:0008800">
    <property type="term" value="F:beta-lactamase activity"/>
    <property type="evidence" value="ECO:0007669"/>
    <property type="project" value="InterPro"/>
</dbReference>
<dbReference type="SUPFAM" id="SSF56281">
    <property type="entry name" value="Metallo-hydrolase/oxidoreductase"/>
    <property type="match status" value="1"/>
</dbReference>
<dbReference type="InterPro" id="IPR036866">
    <property type="entry name" value="RibonucZ/Hydroxyglut_hydro"/>
</dbReference>
<evidence type="ECO:0000256" key="2">
    <source>
        <dbReference type="ARBA" id="ARBA00022723"/>
    </source>
</evidence>
<dbReference type="PANTHER" id="PTHR46018">
    <property type="entry name" value="ZINC PHOSPHODIESTERASE ELAC PROTEIN 1"/>
    <property type="match status" value="1"/>
</dbReference>
<organism evidence="5">
    <name type="scientific">marine metagenome</name>
    <dbReference type="NCBI Taxonomy" id="408172"/>
    <lineage>
        <taxon>unclassified sequences</taxon>
        <taxon>metagenomes</taxon>
        <taxon>ecological metagenomes</taxon>
    </lineage>
</organism>
<feature type="non-terminal residue" evidence="5">
    <location>
        <position position="189"/>
    </location>
</feature>
<comment type="cofactor">
    <cofactor evidence="1">
        <name>Zn(2+)</name>
        <dbReference type="ChEBI" id="CHEBI:29105"/>
    </cofactor>
</comment>
<dbReference type="PANTHER" id="PTHR46018:SF7">
    <property type="entry name" value="RIBONUCLEASE Z"/>
    <property type="match status" value="1"/>
</dbReference>
<evidence type="ECO:0000256" key="1">
    <source>
        <dbReference type="ARBA" id="ARBA00001947"/>
    </source>
</evidence>
<accession>A0A383CL02</accession>
<dbReference type="InterPro" id="IPR001018">
    <property type="entry name" value="Beta-lactamase_class-B_CS"/>
</dbReference>
<proteinExistence type="predicted"/>
<keyword evidence="2" id="KW-0479">Metal-binding</keyword>
<dbReference type="AlphaFoldDB" id="A0A383CL02"/>
<protein>
    <submittedName>
        <fullName evidence="5">Uncharacterized protein</fullName>
    </submittedName>
</protein>
<dbReference type="Pfam" id="PF23023">
    <property type="entry name" value="Anti-Pycsar_Apyc1"/>
    <property type="match status" value="1"/>
</dbReference>
<dbReference type="GO" id="GO:0008270">
    <property type="term" value="F:zinc ion binding"/>
    <property type="evidence" value="ECO:0007669"/>
    <property type="project" value="InterPro"/>
</dbReference>
<evidence type="ECO:0000256" key="4">
    <source>
        <dbReference type="ARBA" id="ARBA00022833"/>
    </source>
</evidence>
<name>A0A383CL02_9ZZZZ</name>
<keyword evidence="4" id="KW-0862">Zinc</keyword>